<dbReference type="InterPro" id="IPR005919">
    <property type="entry name" value="Pmev_kin_anim"/>
</dbReference>
<evidence type="ECO:0000256" key="16">
    <source>
        <dbReference type="ARBA" id="ARBA00023221"/>
    </source>
</evidence>
<feature type="binding site" evidence="18">
    <location>
        <position position="137"/>
    </location>
    <ligand>
        <name>ATP</name>
        <dbReference type="ChEBI" id="CHEBI:30616"/>
    </ligand>
</feature>
<dbReference type="Pfam" id="PF04275">
    <property type="entry name" value="P-mevalo_kinase"/>
    <property type="match status" value="1"/>
</dbReference>
<keyword evidence="16" id="KW-0753">Steroid metabolism</keyword>
<keyword evidence="8 18" id="KW-0547">Nucleotide-binding</keyword>
<evidence type="ECO:0000256" key="4">
    <source>
        <dbReference type="ARBA" id="ARBA00022490"/>
    </source>
</evidence>
<organism evidence="19 20">
    <name type="scientific">Dimorphilus gyrociliatus</name>
    <dbReference type="NCBI Taxonomy" id="2664684"/>
    <lineage>
        <taxon>Eukaryota</taxon>
        <taxon>Metazoa</taxon>
        <taxon>Spiralia</taxon>
        <taxon>Lophotrochozoa</taxon>
        <taxon>Annelida</taxon>
        <taxon>Polychaeta</taxon>
        <taxon>Polychaeta incertae sedis</taxon>
        <taxon>Dinophilidae</taxon>
        <taxon>Dimorphilus</taxon>
    </lineage>
</organism>
<evidence type="ECO:0000256" key="7">
    <source>
        <dbReference type="ARBA" id="ARBA00022679"/>
    </source>
</evidence>
<dbReference type="InterPro" id="IPR027417">
    <property type="entry name" value="P-loop_NTPase"/>
</dbReference>
<evidence type="ECO:0000313" key="20">
    <source>
        <dbReference type="Proteomes" id="UP000549394"/>
    </source>
</evidence>
<keyword evidence="20" id="KW-1185">Reference proteome</keyword>
<evidence type="ECO:0000256" key="14">
    <source>
        <dbReference type="ARBA" id="ARBA00023098"/>
    </source>
</evidence>
<keyword evidence="4" id="KW-0963">Cytoplasm</keyword>
<dbReference type="AlphaFoldDB" id="A0A7I8W7F3"/>
<name>A0A7I8W7F3_9ANNE</name>
<dbReference type="GO" id="GO:0006695">
    <property type="term" value="P:cholesterol biosynthetic process"/>
    <property type="evidence" value="ECO:0007669"/>
    <property type="project" value="UniProtKB-KW"/>
</dbReference>
<keyword evidence="6" id="KW-0153">Cholesterol metabolism</keyword>
<comment type="caution">
    <text evidence="19">The sequence shown here is derived from an EMBL/GenBank/DDBJ whole genome shotgun (WGS) entry which is preliminary data.</text>
</comment>
<dbReference type="PANTHER" id="PTHR13101">
    <property type="entry name" value="PHOSPHOMEVALONATE KINASE"/>
    <property type="match status" value="1"/>
</dbReference>
<evidence type="ECO:0000256" key="6">
    <source>
        <dbReference type="ARBA" id="ARBA00022548"/>
    </source>
</evidence>
<dbReference type="Proteomes" id="UP000549394">
    <property type="component" value="Unassembled WGS sequence"/>
</dbReference>
<dbReference type="Gene3D" id="3.40.50.300">
    <property type="entry name" value="P-loop containing nucleotide triphosphate hydrolases"/>
    <property type="match status" value="1"/>
</dbReference>
<evidence type="ECO:0000256" key="10">
    <source>
        <dbReference type="ARBA" id="ARBA00022778"/>
    </source>
</evidence>
<evidence type="ECO:0000256" key="15">
    <source>
        <dbReference type="ARBA" id="ARBA00023166"/>
    </source>
</evidence>
<dbReference type="EMBL" id="CAJFCJ010000019">
    <property type="protein sequence ID" value="CAD5123833.1"/>
    <property type="molecule type" value="Genomic_DNA"/>
</dbReference>
<keyword evidence="12" id="KW-0752">Steroid biosynthesis</keyword>
<reference evidence="19 20" key="1">
    <citation type="submission" date="2020-08" db="EMBL/GenBank/DDBJ databases">
        <authorList>
            <person name="Hejnol A."/>
        </authorList>
    </citation>
    <scope>NUCLEOTIDE SEQUENCE [LARGE SCALE GENOMIC DNA]</scope>
</reference>
<keyword evidence="15" id="KW-1207">Sterol metabolism</keyword>
<evidence type="ECO:0000256" key="8">
    <source>
        <dbReference type="ARBA" id="ARBA00022741"/>
    </source>
</evidence>
<evidence type="ECO:0000256" key="5">
    <source>
        <dbReference type="ARBA" id="ARBA00022516"/>
    </source>
</evidence>
<evidence type="ECO:0000256" key="18">
    <source>
        <dbReference type="PIRSR" id="PIRSR036639-1"/>
    </source>
</evidence>
<keyword evidence="7" id="KW-0808">Transferase</keyword>
<feature type="binding site" evidence="18">
    <location>
        <position position="166"/>
    </location>
    <ligand>
        <name>substrate</name>
    </ligand>
</feature>
<proteinExistence type="predicted"/>
<dbReference type="PANTHER" id="PTHR13101:SF1">
    <property type="entry name" value="PHOSPHOMEVALONATE KINASE"/>
    <property type="match status" value="1"/>
</dbReference>
<evidence type="ECO:0000256" key="3">
    <source>
        <dbReference type="ARBA" id="ARBA00012958"/>
    </source>
</evidence>
<dbReference type="GO" id="GO:0005524">
    <property type="term" value="F:ATP binding"/>
    <property type="evidence" value="ECO:0007669"/>
    <property type="project" value="UniProtKB-KW"/>
</dbReference>
<keyword evidence="11 18" id="KW-0067">ATP-binding</keyword>
<comment type="subcellular location">
    <subcellularLocation>
        <location evidence="1">Cytoplasm</location>
        <location evidence="1">Cytosol</location>
    </subcellularLocation>
</comment>
<keyword evidence="9" id="KW-0418">Kinase</keyword>
<dbReference type="SUPFAM" id="SSF52540">
    <property type="entry name" value="P-loop containing nucleoside triphosphate hydrolases"/>
    <property type="match status" value="1"/>
</dbReference>
<gene>
    <name evidence="19" type="ORF">DGYR_LOCUS11466</name>
</gene>
<keyword evidence="13" id="KW-0756">Sterol biosynthesis</keyword>
<evidence type="ECO:0000256" key="17">
    <source>
        <dbReference type="ARBA" id="ARBA00034549"/>
    </source>
</evidence>
<sequence>MNAKSHVVIVLSGKRKSGKDFVADMLLQCFKESGEILRISEPLKEIYAREHDLNFERLLDASEYKEKHRANMIKWGEEQREKNPYIFCETVIRKASKRILIISDARRKTDLEFFRREFPKNLLLIRIEAQEETRQKRGWVFTKGIDDADSECNLDSIKDWDYVVKNDKDNLDIQEDIKSIAHKALELV</sequence>
<dbReference type="OrthoDB" id="2401875at2759"/>
<evidence type="ECO:0000256" key="2">
    <source>
        <dbReference type="ARBA" id="ARBA00005017"/>
    </source>
</evidence>
<evidence type="ECO:0000256" key="13">
    <source>
        <dbReference type="ARBA" id="ARBA00023011"/>
    </source>
</evidence>
<evidence type="ECO:0000256" key="1">
    <source>
        <dbReference type="ARBA" id="ARBA00004514"/>
    </source>
</evidence>
<protein>
    <recommendedName>
        <fullName evidence="17">Phosphomevalonate kinase</fullName>
        <ecNumber evidence="3">2.7.4.2</ecNumber>
    </recommendedName>
</protein>
<feature type="binding site" evidence="18">
    <location>
        <begin position="14"/>
        <end position="20"/>
    </location>
    <ligand>
        <name>ATP</name>
        <dbReference type="ChEBI" id="CHEBI:30616"/>
    </ligand>
</feature>
<keyword evidence="14" id="KW-0443">Lipid metabolism</keyword>
<dbReference type="GO" id="GO:0004631">
    <property type="term" value="F:phosphomevalonate kinase activity"/>
    <property type="evidence" value="ECO:0007669"/>
    <property type="project" value="UniProtKB-EC"/>
</dbReference>
<comment type="pathway">
    <text evidence="2">Isoprenoid biosynthesis; isopentenyl diphosphate biosynthesis via mevalonate pathway; isopentenyl diphosphate from (R)-mevalonate: step 2/3.</text>
</comment>
<keyword evidence="5" id="KW-0444">Lipid biosynthesis</keyword>
<accession>A0A7I8W7F3</accession>
<evidence type="ECO:0000256" key="9">
    <source>
        <dbReference type="ARBA" id="ARBA00022777"/>
    </source>
</evidence>
<dbReference type="GO" id="GO:0005829">
    <property type="term" value="C:cytosol"/>
    <property type="evidence" value="ECO:0007669"/>
    <property type="project" value="UniProtKB-SubCell"/>
</dbReference>
<keyword evidence="10" id="KW-0152">Cholesterol biosynthesis</keyword>
<evidence type="ECO:0000256" key="12">
    <source>
        <dbReference type="ARBA" id="ARBA00022955"/>
    </source>
</evidence>
<dbReference type="GO" id="GO:0019287">
    <property type="term" value="P:isopentenyl diphosphate biosynthetic process, mevalonate pathway"/>
    <property type="evidence" value="ECO:0007669"/>
    <property type="project" value="UniProtKB-UniPathway"/>
</dbReference>
<dbReference type="FunFam" id="3.40.50.300:FF:001026">
    <property type="entry name" value="Phosphomevalonate kinase"/>
    <property type="match status" value="1"/>
</dbReference>
<evidence type="ECO:0000256" key="11">
    <source>
        <dbReference type="ARBA" id="ARBA00022840"/>
    </source>
</evidence>
<evidence type="ECO:0000313" key="19">
    <source>
        <dbReference type="EMBL" id="CAD5123833.1"/>
    </source>
</evidence>
<dbReference type="UniPathway" id="UPA00057">
    <property type="reaction ID" value="UER00099"/>
</dbReference>
<dbReference type="EC" id="2.7.4.2" evidence="3"/>
<dbReference type="PIRSF" id="PIRSF036639">
    <property type="entry name" value="PMK_anim"/>
    <property type="match status" value="1"/>
</dbReference>